<dbReference type="PANTHER" id="PTHR42928:SF5">
    <property type="entry name" value="BLR1237 PROTEIN"/>
    <property type="match status" value="1"/>
</dbReference>
<feature type="chain" id="PRO_5045606694" evidence="2">
    <location>
        <begin position="43"/>
        <end position="340"/>
    </location>
</feature>
<dbReference type="InterPro" id="IPR042100">
    <property type="entry name" value="Bug_dom1"/>
</dbReference>
<dbReference type="InterPro" id="IPR006311">
    <property type="entry name" value="TAT_signal"/>
</dbReference>
<dbReference type="Gene3D" id="3.40.190.10">
    <property type="entry name" value="Periplasmic binding protein-like II"/>
    <property type="match status" value="1"/>
</dbReference>
<protein>
    <submittedName>
        <fullName evidence="3">Tripartite-type tricarboxylate transporter receptor subunit TctC</fullName>
    </submittedName>
</protein>
<comment type="similarity">
    <text evidence="1">Belongs to the UPF0065 (bug) family.</text>
</comment>
<dbReference type="SUPFAM" id="SSF53850">
    <property type="entry name" value="Periplasmic binding protein-like II"/>
    <property type="match status" value="1"/>
</dbReference>
<dbReference type="Pfam" id="PF03401">
    <property type="entry name" value="TctC"/>
    <property type="match status" value="1"/>
</dbReference>
<dbReference type="EMBL" id="JAVIZX010000001">
    <property type="protein sequence ID" value="MDR6216314.1"/>
    <property type="molecule type" value="Genomic_DNA"/>
</dbReference>
<dbReference type="InterPro" id="IPR005064">
    <property type="entry name" value="BUG"/>
</dbReference>
<reference evidence="3 4" key="1">
    <citation type="submission" date="2023-08" db="EMBL/GenBank/DDBJ databases">
        <title>Functional and genomic diversity of the sorghum phyllosphere microbiome.</title>
        <authorList>
            <person name="Shade A."/>
        </authorList>
    </citation>
    <scope>NUCLEOTIDE SEQUENCE [LARGE SCALE GENOMIC DNA]</scope>
    <source>
        <strain evidence="3 4">SORGH_AS_0335</strain>
    </source>
</reference>
<dbReference type="Proteomes" id="UP001267710">
    <property type="component" value="Unassembled WGS sequence"/>
</dbReference>
<organism evidence="3 4">
    <name type="scientific">Paracidovorax wautersii</name>
    <dbReference type="NCBI Taxonomy" id="1177982"/>
    <lineage>
        <taxon>Bacteria</taxon>
        <taxon>Pseudomonadati</taxon>
        <taxon>Pseudomonadota</taxon>
        <taxon>Betaproteobacteria</taxon>
        <taxon>Burkholderiales</taxon>
        <taxon>Comamonadaceae</taxon>
        <taxon>Paracidovorax</taxon>
    </lineage>
</organism>
<dbReference type="PANTHER" id="PTHR42928">
    <property type="entry name" value="TRICARBOXYLATE-BINDING PROTEIN"/>
    <property type="match status" value="1"/>
</dbReference>
<comment type="caution">
    <text evidence="3">The sequence shown here is derived from an EMBL/GenBank/DDBJ whole genome shotgun (WGS) entry which is preliminary data.</text>
</comment>
<keyword evidence="3" id="KW-0675">Receptor</keyword>
<dbReference type="Gene3D" id="3.40.190.150">
    <property type="entry name" value="Bordetella uptake gene, domain 1"/>
    <property type="match status" value="1"/>
</dbReference>
<dbReference type="PROSITE" id="PS51318">
    <property type="entry name" value="TAT"/>
    <property type="match status" value="1"/>
</dbReference>
<dbReference type="CDD" id="cd07012">
    <property type="entry name" value="PBP2_Bug_TTT"/>
    <property type="match status" value="1"/>
</dbReference>
<keyword evidence="2" id="KW-0732">Signal</keyword>
<accession>A0ABU1IGG4</accession>
<proteinExistence type="inferred from homology"/>
<feature type="signal peptide" evidence="2">
    <location>
        <begin position="1"/>
        <end position="42"/>
    </location>
</feature>
<gene>
    <name evidence="3" type="ORF">QE399_004003</name>
</gene>
<sequence length="340" mass="35520">MHTMTSAFARSATARLRRRNTLGMVLALTLAAAAAGPAAAQADYPTKPVKFVIGYPAGGSVDLVGRVVGDAMAARMKGVVVVDNQGGAAGAIAAQRVATAPADGYTLLVGSSNELVATRLVNPAQKYDGRKDFAPIGLVATSPLVLAAGPRLGVKNLAEFVELARRNPGKYSYGSSGVGSTLHFAGELFKQRAGVFMAHIPYRGVAPLTSDLAGGSLDLAVLSPTAAIPFIQSGRIVPLAATSAQRIAALPQVPAMAEHPQLKGYELVGWFALMAPRGLPPEIAQRLSAALQDTLRDPAVRKKLEDAGMVPATGREDLARFIGEETVKYEKLAQFAKVRE</sequence>
<evidence type="ECO:0000313" key="4">
    <source>
        <dbReference type="Proteomes" id="UP001267710"/>
    </source>
</evidence>
<dbReference type="PIRSF" id="PIRSF017082">
    <property type="entry name" value="YflP"/>
    <property type="match status" value="1"/>
</dbReference>
<evidence type="ECO:0000256" key="1">
    <source>
        <dbReference type="ARBA" id="ARBA00006987"/>
    </source>
</evidence>
<evidence type="ECO:0000313" key="3">
    <source>
        <dbReference type="EMBL" id="MDR6216314.1"/>
    </source>
</evidence>
<name>A0ABU1IGG4_9BURK</name>
<keyword evidence="4" id="KW-1185">Reference proteome</keyword>
<evidence type="ECO:0000256" key="2">
    <source>
        <dbReference type="SAM" id="SignalP"/>
    </source>
</evidence>